<evidence type="ECO:0000313" key="3">
    <source>
        <dbReference type="EMBL" id="PVX51891.1"/>
    </source>
</evidence>
<dbReference type="Pfam" id="PF01370">
    <property type="entry name" value="Epimerase"/>
    <property type="match status" value="1"/>
</dbReference>
<feature type="domain" description="NAD-dependent epimerase/dehydratase" evidence="2">
    <location>
        <begin position="4"/>
        <end position="241"/>
    </location>
</feature>
<evidence type="ECO:0000259" key="2">
    <source>
        <dbReference type="Pfam" id="PF01370"/>
    </source>
</evidence>
<dbReference type="GO" id="GO:0006567">
    <property type="term" value="P:L-threonine catabolic process"/>
    <property type="evidence" value="ECO:0007669"/>
    <property type="project" value="TreeGrafter"/>
</dbReference>
<dbReference type="PANTHER" id="PTHR42687">
    <property type="entry name" value="L-THREONINE 3-DEHYDROGENASE"/>
    <property type="match status" value="1"/>
</dbReference>
<sequence>MKKVLVTGALGQIGSELVRELAKRYGKENIISSDIRDDLYEKVRPYSTFAIADATNALEVERLIAKYRPDTVYHLAAILSASAEERPLMAWEINMNSLVNVLESSRVHGCSVFVPSSIGAFGPTTPKENTPQVTIQRPTSIYGVTKVAGELLCDYYHYRFGIDTRGVRFPGLISNDTLPGGGTTDYAVDIYYSAIKEGKYSSFLSADTRLDMMYMPDAINAMIKIMEADPSKMKNRNAYNITAMSITPEDIAASIKKFMPEFELTYHEDHMRQAIADSWPDSIDASAAKEEWGFSPEYDLDAMTKDMLDTISKKQK</sequence>
<dbReference type="AlphaFoldDB" id="A0A7L4UR19"/>
<evidence type="ECO:0000313" key="4">
    <source>
        <dbReference type="Proteomes" id="UP000251835"/>
    </source>
</evidence>
<name>A0A7L4UR19_BALHA</name>
<dbReference type="GO" id="GO:0008743">
    <property type="term" value="F:L-threonine 3-dehydrogenase activity"/>
    <property type="evidence" value="ECO:0007669"/>
    <property type="project" value="TreeGrafter"/>
</dbReference>
<comment type="similarity">
    <text evidence="1">Belongs to the NAD(P)-dependent epimerase/dehydratase family.</text>
</comment>
<keyword evidence="4" id="KW-1185">Reference proteome</keyword>
<gene>
    <name evidence="3" type="ORF">C7377_0183</name>
</gene>
<dbReference type="InterPro" id="IPR001509">
    <property type="entry name" value="Epimerase_deHydtase"/>
</dbReference>
<comment type="caution">
    <text evidence="3">The sequence shown here is derived from an EMBL/GenBank/DDBJ whole genome shotgun (WGS) entry which is preliminary data.</text>
</comment>
<evidence type="ECO:0000256" key="1">
    <source>
        <dbReference type="ARBA" id="ARBA00007637"/>
    </source>
</evidence>
<protein>
    <submittedName>
        <fullName evidence="3">Nucleoside-diphosphate-sugar epimerase</fullName>
    </submittedName>
</protein>
<dbReference type="EMBL" id="QENZ01000003">
    <property type="protein sequence ID" value="PVX51891.1"/>
    <property type="molecule type" value="Genomic_DNA"/>
</dbReference>
<proteinExistence type="inferred from homology"/>
<dbReference type="Proteomes" id="UP000251835">
    <property type="component" value="Unassembled WGS sequence"/>
</dbReference>
<dbReference type="PANTHER" id="PTHR42687:SF1">
    <property type="entry name" value="L-THREONINE 3-DEHYDROGENASE, MITOCHONDRIAL"/>
    <property type="match status" value="1"/>
</dbReference>
<dbReference type="SUPFAM" id="SSF51735">
    <property type="entry name" value="NAD(P)-binding Rossmann-fold domains"/>
    <property type="match status" value="1"/>
</dbReference>
<dbReference type="InterPro" id="IPR036291">
    <property type="entry name" value="NAD(P)-bd_dom_sf"/>
</dbReference>
<dbReference type="FunFam" id="3.40.50.720:FF:000077">
    <property type="entry name" value="L-threonine 3-dehydrogenase, mitochondrial"/>
    <property type="match status" value="1"/>
</dbReference>
<dbReference type="InterPro" id="IPR051225">
    <property type="entry name" value="NAD(P)_epim/dehydratase"/>
</dbReference>
<dbReference type="OrthoDB" id="9779902at2"/>
<organism evidence="3 4">
    <name type="scientific">Balneicella halophila</name>
    <dbReference type="NCBI Taxonomy" id="1537566"/>
    <lineage>
        <taxon>Bacteria</taxon>
        <taxon>Pseudomonadati</taxon>
        <taxon>Bacteroidota</taxon>
        <taxon>Bacteroidia</taxon>
        <taxon>Bacteroidales</taxon>
        <taxon>Balneicellaceae</taxon>
        <taxon>Balneicella</taxon>
    </lineage>
</organism>
<accession>A0A7L4UR19</accession>
<dbReference type="Gene3D" id="3.40.50.720">
    <property type="entry name" value="NAD(P)-binding Rossmann-like Domain"/>
    <property type="match status" value="1"/>
</dbReference>
<dbReference type="RefSeq" id="WP_116495462.1">
    <property type="nucleotide sequence ID" value="NZ_QENZ01000003.1"/>
</dbReference>
<reference evidence="3 4" key="1">
    <citation type="submission" date="2018-05" db="EMBL/GenBank/DDBJ databases">
        <title>Genomic Encyclopedia of Type Strains, Phase IV (KMG-IV): sequencing the most valuable type-strain genomes for metagenomic binning, comparative biology and taxonomic classification.</title>
        <authorList>
            <person name="Goeker M."/>
        </authorList>
    </citation>
    <scope>NUCLEOTIDE SEQUENCE [LARGE SCALE GENOMIC DNA]</scope>
    <source>
        <strain evidence="3 4">DSM 28579</strain>
    </source>
</reference>